<dbReference type="RefSeq" id="WP_129891993.1">
    <property type="nucleotide sequence ID" value="NZ_CP035758.1"/>
</dbReference>
<dbReference type="InterPro" id="IPR000086">
    <property type="entry name" value="NUDIX_hydrolase_dom"/>
</dbReference>
<keyword evidence="5" id="KW-1185">Reference proteome</keyword>
<dbReference type="NCBIfam" id="TIGR01460">
    <property type="entry name" value="HAD-SF-IIA"/>
    <property type="match status" value="1"/>
</dbReference>
<protein>
    <submittedName>
        <fullName evidence="4">HAD-IIA family hydrolase</fullName>
    </submittedName>
</protein>
<dbReference type="PANTHER" id="PTHR19288">
    <property type="entry name" value="4-NITROPHENYLPHOSPHATASE-RELATED"/>
    <property type="match status" value="1"/>
</dbReference>
<evidence type="ECO:0000259" key="3">
    <source>
        <dbReference type="PROSITE" id="PS51462"/>
    </source>
</evidence>
<dbReference type="OrthoDB" id="9787476at2"/>
<dbReference type="EMBL" id="CP035758">
    <property type="protein sequence ID" value="QBD80931.1"/>
    <property type="molecule type" value="Genomic_DNA"/>
</dbReference>
<dbReference type="PROSITE" id="PS00893">
    <property type="entry name" value="NUDIX_BOX"/>
    <property type="match status" value="1"/>
</dbReference>
<dbReference type="InterPro" id="IPR015797">
    <property type="entry name" value="NUDIX_hydrolase-like_dom_sf"/>
</dbReference>
<proteinExistence type="predicted"/>
<dbReference type="PROSITE" id="PS51462">
    <property type="entry name" value="NUDIX"/>
    <property type="match status" value="1"/>
</dbReference>
<dbReference type="Gene3D" id="3.90.79.10">
    <property type="entry name" value="Nucleoside Triphosphate Pyrophosphohydrolase"/>
    <property type="match status" value="1"/>
</dbReference>
<dbReference type="AlphaFoldDB" id="A0A4V0YZU4"/>
<gene>
    <name evidence="4" type="ORF">EPA93_35165</name>
</gene>
<feature type="domain" description="STAS" evidence="2">
    <location>
        <begin position="1"/>
        <end position="64"/>
    </location>
</feature>
<dbReference type="InterPro" id="IPR036412">
    <property type="entry name" value="HAD-like_sf"/>
</dbReference>
<dbReference type="GO" id="GO:0016791">
    <property type="term" value="F:phosphatase activity"/>
    <property type="evidence" value="ECO:0007669"/>
    <property type="project" value="TreeGrafter"/>
</dbReference>
<dbReference type="InterPro" id="IPR006357">
    <property type="entry name" value="HAD-SF_hydro_IIA"/>
</dbReference>
<dbReference type="Proteomes" id="UP000290365">
    <property type="component" value="Chromosome"/>
</dbReference>
<dbReference type="GO" id="GO:0005737">
    <property type="term" value="C:cytoplasm"/>
    <property type="evidence" value="ECO:0007669"/>
    <property type="project" value="TreeGrafter"/>
</dbReference>
<dbReference type="Gene3D" id="3.40.50.1000">
    <property type="entry name" value="HAD superfamily/HAD-like"/>
    <property type="match status" value="2"/>
</dbReference>
<keyword evidence="1 4" id="KW-0378">Hydrolase</keyword>
<dbReference type="PRINTS" id="PR00502">
    <property type="entry name" value="NUDIXFAMILY"/>
</dbReference>
<dbReference type="PANTHER" id="PTHR19288:SF46">
    <property type="entry name" value="HALOACID DEHALOGENASE-LIKE HYDROLASE DOMAIN-CONTAINING PROTEIN 2"/>
    <property type="match status" value="1"/>
</dbReference>
<name>A0A4V0YZU4_KTERU</name>
<dbReference type="Pfam" id="PF13242">
    <property type="entry name" value="Hydrolase_like"/>
    <property type="match status" value="1"/>
</dbReference>
<dbReference type="SUPFAM" id="SSF55811">
    <property type="entry name" value="Nudix"/>
    <property type="match status" value="1"/>
</dbReference>
<dbReference type="Pfam" id="PF00293">
    <property type="entry name" value="NUDIX"/>
    <property type="match status" value="1"/>
</dbReference>
<dbReference type="Pfam" id="PF13344">
    <property type="entry name" value="Hydrolase_6"/>
    <property type="match status" value="1"/>
</dbReference>
<dbReference type="SUPFAM" id="SSF56784">
    <property type="entry name" value="HAD-like"/>
    <property type="match status" value="1"/>
</dbReference>
<feature type="domain" description="Nudix hydrolase" evidence="3">
    <location>
        <begin position="272"/>
        <end position="405"/>
    </location>
</feature>
<dbReference type="InterPro" id="IPR002645">
    <property type="entry name" value="STAS_dom"/>
</dbReference>
<dbReference type="PROSITE" id="PS50801">
    <property type="entry name" value="STAS"/>
    <property type="match status" value="1"/>
</dbReference>
<evidence type="ECO:0000256" key="1">
    <source>
        <dbReference type="ARBA" id="ARBA00022801"/>
    </source>
</evidence>
<dbReference type="InterPro" id="IPR023214">
    <property type="entry name" value="HAD_sf"/>
</dbReference>
<sequence>MLAEQYEAFLLDLDGVVYLGTQPLAGAVLALRRLREMGKQVRFLTNDPRPTRVKIVQRLQAMGVMARHEDIISAGWATASFLRQSDLSSVYLLGSSGLRTELEEQGIRVLEQGVVQAVVVGYDEDISYREIQQAVRFLEGGARFIATNADQRFPTPEGTALAAGTLVAAVQAGSDLRPLVIGKPGKAMFHLALQTLPPQGRAVMIGDNPATDILGAHECGLEAILIASQPPHFPSTRDFRQADMTIPDLSSLFQEGLSVRPWLPQSFAWPERVEAGVAAIIFDNETRVLLGRRADNGLWGLPSGHVEPGETVAEAVVREVYEETGLGVQVERLIGLYSDPVSQVFSYPSGLSSQFITSCFLCRYINGKLRCDEREVLELAFFPLRALPEQLLTMHPQWLADALSEAERAFIR</sequence>
<reference evidence="4 5" key="1">
    <citation type="submission" date="2019-01" db="EMBL/GenBank/DDBJ databases">
        <title>Ktedonosporobacter rubrisoli SCAWS-G2.</title>
        <authorList>
            <person name="Huang Y."/>
            <person name="Yan B."/>
        </authorList>
    </citation>
    <scope>NUCLEOTIDE SEQUENCE [LARGE SCALE GENOMIC DNA]</scope>
    <source>
        <strain evidence="4 5">SCAWS-G2</strain>
    </source>
</reference>
<evidence type="ECO:0000313" key="4">
    <source>
        <dbReference type="EMBL" id="QBD80931.1"/>
    </source>
</evidence>
<evidence type="ECO:0000313" key="5">
    <source>
        <dbReference type="Proteomes" id="UP000290365"/>
    </source>
</evidence>
<accession>A0A4V0YZU4</accession>
<dbReference type="InterPro" id="IPR020084">
    <property type="entry name" value="NUDIX_hydrolase_CS"/>
</dbReference>
<dbReference type="InterPro" id="IPR020476">
    <property type="entry name" value="Nudix_hydrolase"/>
</dbReference>
<evidence type="ECO:0000259" key="2">
    <source>
        <dbReference type="PROSITE" id="PS50801"/>
    </source>
</evidence>
<dbReference type="KEGG" id="kbs:EPA93_35165"/>
<organism evidence="4 5">
    <name type="scientific">Ktedonosporobacter rubrisoli</name>
    <dbReference type="NCBI Taxonomy" id="2509675"/>
    <lineage>
        <taxon>Bacteria</taxon>
        <taxon>Bacillati</taxon>
        <taxon>Chloroflexota</taxon>
        <taxon>Ktedonobacteria</taxon>
        <taxon>Ktedonobacterales</taxon>
        <taxon>Ktedonosporobacteraceae</taxon>
        <taxon>Ktedonosporobacter</taxon>
    </lineage>
</organism>